<comment type="caution">
    <text evidence="1">The sequence shown here is derived from an EMBL/GenBank/DDBJ whole genome shotgun (WGS) entry which is preliminary data.</text>
</comment>
<evidence type="ECO:0000313" key="2">
    <source>
        <dbReference type="Proteomes" id="UP001157502"/>
    </source>
</evidence>
<dbReference type="EMBL" id="CM055745">
    <property type="protein sequence ID" value="KAJ7997668.1"/>
    <property type="molecule type" value="Genomic_DNA"/>
</dbReference>
<name>A0ACC2G2D9_DALPE</name>
<organism evidence="1 2">
    <name type="scientific">Dallia pectoralis</name>
    <name type="common">Alaska blackfish</name>
    <dbReference type="NCBI Taxonomy" id="75939"/>
    <lineage>
        <taxon>Eukaryota</taxon>
        <taxon>Metazoa</taxon>
        <taxon>Chordata</taxon>
        <taxon>Craniata</taxon>
        <taxon>Vertebrata</taxon>
        <taxon>Euteleostomi</taxon>
        <taxon>Actinopterygii</taxon>
        <taxon>Neopterygii</taxon>
        <taxon>Teleostei</taxon>
        <taxon>Protacanthopterygii</taxon>
        <taxon>Esociformes</taxon>
        <taxon>Umbridae</taxon>
        <taxon>Dallia</taxon>
    </lineage>
</organism>
<proteinExistence type="predicted"/>
<sequence length="134" mass="14486">MASKKTVLRVTNLSGTSSMGSNGARERPSRTIARSQDGTLMPTAGLSLRAPRRKRDTSGCLPRETPFRGTWHADKAATYTFSVDGDRPVEKRCCRNSSTANTGQLTGSTCRSLHHEVNSFHLAAYAFLVAGALE</sequence>
<protein>
    <submittedName>
        <fullName evidence="1">Uncharacterized protein</fullName>
    </submittedName>
</protein>
<evidence type="ECO:0000313" key="1">
    <source>
        <dbReference type="EMBL" id="KAJ7997668.1"/>
    </source>
</evidence>
<dbReference type="Proteomes" id="UP001157502">
    <property type="component" value="Chromosome 18"/>
</dbReference>
<keyword evidence="2" id="KW-1185">Reference proteome</keyword>
<gene>
    <name evidence="1" type="ORF">DPEC_G00214520</name>
</gene>
<reference evidence="1" key="1">
    <citation type="submission" date="2021-05" db="EMBL/GenBank/DDBJ databases">
        <authorList>
            <person name="Pan Q."/>
            <person name="Jouanno E."/>
            <person name="Zahm M."/>
            <person name="Klopp C."/>
            <person name="Cabau C."/>
            <person name="Louis A."/>
            <person name="Berthelot C."/>
            <person name="Parey E."/>
            <person name="Roest Crollius H."/>
            <person name="Montfort J."/>
            <person name="Robinson-Rechavi M."/>
            <person name="Bouchez O."/>
            <person name="Lampietro C."/>
            <person name="Lopez Roques C."/>
            <person name="Donnadieu C."/>
            <person name="Postlethwait J."/>
            <person name="Bobe J."/>
            <person name="Dillon D."/>
            <person name="Chandos A."/>
            <person name="von Hippel F."/>
            <person name="Guiguen Y."/>
        </authorList>
    </citation>
    <scope>NUCLEOTIDE SEQUENCE</scope>
    <source>
        <strain evidence="1">YG-Jan2019</strain>
    </source>
</reference>
<accession>A0ACC2G2D9</accession>